<dbReference type="InterPro" id="IPR000801">
    <property type="entry name" value="Esterase-like"/>
</dbReference>
<dbReference type="GeneID" id="78463507"/>
<feature type="domain" description="Glycoside hydrolase family 13 N-terminal" evidence="2">
    <location>
        <begin position="35"/>
        <end position="97"/>
    </location>
</feature>
<evidence type="ECO:0000256" key="1">
    <source>
        <dbReference type="SAM" id="SignalP"/>
    </source>
</evidence>
<feature type="chain" id="PRO_5020747017" evidence="1">
    <location>
        <begin position="19"/>
        <end position="389"/>
    </location>
</feature>
<dbReference type="GO" id="GO:0016747">
    <property type="term" value="F:acyltransferase activity, transferring groups other than amino-acyl groups"/>
    <property type="evidence" value="ECO:0007669"/>
    <property type="project" value="TreeGrafter"/>
</dbReference>
<dbReference type="GO" id="GO:0004553">
    <property type="term" value="F:hydrolase activity, hydrolyzing O-glycosyl compounds"/>
    <property type="evidence" value="ECO:0007669"/>
    <property type="project" value="InterPro"/>
</dbReference>
<dbReference type="InterPro" id="IPR029058">
    <property type="entry name" value="AB_hydrolase_fold"/>
</dbReference>
<dbReference type="InterPro" id="IPR014756">
    <property type="entry name" value="Ig_E-set"/>
</dbReference>
<dbReference type="EMBL" id="LR590484">
    <property type="protein sequence ID" value="VTR43129.1"/>
    <property type="molecule type" value="Genomic_DNA"/>
</dbReference>
<sequence>MKNLFIVLFLLIQLPLLAQQALFNPQEIISPEIHKDNSVTFRVFAPNAQKVELSGDWMPREGWNIIPKTMTKGKDSIWTLTSPPLPSELYSYNVIIDGVKTTDPNNVYLIRDVSSIFNVFIVGGGKADNYSVNNVAHGTVAKRWYDSPGNKMKRRMTVYTPAGYETSGKDYPVLYLLHGMGGDEEAWMDLGRASQIMDNLIAQGKAEPMIVVMTNGNVFQQAAPGQSDKGFYKPTMALPHTMDGQMEKTFGDVLDFINSNYRVKKGKDYTAIAGLSMGGFHTLHISRHYPNTFGYMGLFSAAVMPRSEQLPEFYQNLNESLTRQKENGYHLYWIAMGKTDFLYNEIKQYRATLDQLNMPYEYHESEGGHIWANWRDYLTLFVPKLFKAR</sequence>
<dbReference type="Gene3D" id="2.60.40.10">
    <property type="entry name" value="Immunoglobulins"/>
    <property type="match status" value="1"/>
</dbReference>
<dbReference type="Gene3D" id="3.40.50.1820">
    <property type="entry name" value="alpha/beta hydrolase"/>
    <property type="match status" value="1"/>
</dbReference>
<dbReference type="STRING" id="1123265.GCA_000686625_02022"/>
<dbReference type="RefSeq" id="WP_028072212.1">
    <property type="nucleotide sequence ID" value="NZ_CP141191.1"/>
</dbReference>
<dbReference type="CDD" id="cd11294">
    <property type="entry name" value="E_set_Esterase_like_N"/>
    <property type="match status" value="1"/>
</dbReference>
<dbReference type="AlphaFoldDB" id="A0A4U9VCW6"/>
<dbReference type="InterPro" id="IPR013783">
    <property type="entry name" value="Ig-like_fold"/>
</dbReference>
<accession>A0A4U9VCW6</accession>
<dbReference type="Pfam" id="PF02922">
    <property type="entry name" value="CBM_48"/>
    <property type="match status" value="1"/>
</dbReference>
<feature type="signal peptide" evidence="1">
    <location>
        <begin position="1"/>
        <end position="18"/>
    </location>
</feature>
<organism evidence="3 4">
    <name type="scientific">Sphingobacterium thalpophilum</name>
    <dbReference type="NCBI Taxonomy" id="259"/>
    <lineage>
        <taxon>Bacteria</taxon>
        <taxon>Pseudomonadati</taxon>
        <taxon>Bacteroidota</taxon>
        <taxon>Sphingobacteriia</taxon>
        <taxon>Sphingobacteriales</taxon>
        <taxon>Sphingobacteriaceae</taxon>
        <taxon>Sphingobacterium</taxon>
    </lineage>
</organism>
<keyword evidence="1" id="KW-0732">Signal</keyword>
<gene>
    <name evidence="3" type="primary">yieL</name>
    <name evidence="3" type="ORF">NCTC11429_02806</name>
</gene>
<dbReference type="Proteomes" id="UP000308196">
    <property type="component" value="Chromosome"/>
</dbReference>
<dbReference type="KEGG" id="stha:NCTC11429_02806"/>
<proteinExistence type="predicted"/>
<evidence type="ECO:0000259" key="2">
    <source>
        <dbReference type="Pfam" id="PF02922"/>
    </source>
</evidence>
<dbReference type="PANTHER" id="PTHR48098">
    <property type="entry name" value="ENTEROCHELIN ESTERASE-RELATED"/>
    <property type="match status" value="1"/>
</dbReference>
<dbReference type="GO" id="GO:0005975">
    <property type="term" value="P:carbohydrate metabolic process"/>
    <property type="evidence" value="ECO:0007669"/>
    <property type="project" value="InterPro"/>
</dbReference>
<dbReference type="InterPro" id="IPR050583">
    <property type="entry name" value="Mycobacterial_A85_antigen"/>
</dbReference>
<dbReference type="Pfam" id="PF00756">
    <property type="entry name" value="Esterase"/>
    <property type="match status" value="1"/>
</dbReference>
<dbReference type="InterPro" id="IPR004193">
    <property type="entry name" value="Glyco_hydro_13_N"/>
</dbReference>
<name>A0A4U9VCW6_9SPHI</name>
<evidence type="ECO:0000313" key="4">
    <source>
        <dbReference type="Proteomes" id="UP000308196"/>
    </source>
</evidence>
<evidence type="ECO:0000313" key="3">
    <source>
        <dbReference type="EMBL" id="VTR43129.1"/>
    </source>
</evidence>
<dbReference type="SUPFAM" id="SSF81296">
    <property type="entry name" value="E set domains"/>
    <property type="match status" value="1"/>
</dbReference>
<protein>
    <submittedName>
        <fullName evidence="3">Enterobactin/ferric enterobactin esterase</fullName>
    </submittedName>
</protein>
<reference evidence="3 4" key="1">
    <citation type="submission" date="2019-05" db="EMBL/GenBank/DDBJ databases">
        <authorList>
            <consortium name="Pathogen Informatics"/>
        </authorList>
    </citation>
    <scope>NUCLEOTIDE SEQUENCE [LARGE SCALE GENOMIC DNA]</scope>
    <source>
        <strain evidence="3 4">NCTC11429</strain>
    </source>
</reference>
<dbReference type="PANTHER" id="PTHR48098:SF1">
    <property type="entry name" value="DIACYLGLYCEROL ACYLTRANSFERASE_MYCOLYLTRANSFERASE AG85A"/>
    <property type="match status" value="1"/>
</dbReference>
<dbReference type="SUPFAM" id="SSF53474">
    <property type="entry name" value="alpha/beta-Hydrolases"/>
    <property type="match status" value="1"/>
</dbReference>